<reference evidence="2" key="1">
    <citation type="journal article" date="2014" name="Int. J. Syst. Evol. Microbiol.">
        <title>Complete genome sequence of Corynebacterium casei LMG S-19264T (=DSM 44701T), isolated from a smear-ripened cheese.</title>
        <authorList>
            <consortium name="US DOE Joint Genome Institute (JGI-PGF)"/>
            <person name="Walter F."/>
            <person name="Albersmeier A."/>
            <person name="Kalinowski J."/>
            <person name="Ruckert C."/>
        </authorList>
    </citation>
    <scope>NUCLEOTIDE SEQUENCE</scope>
    <source>
        <strain evidence="2">JCM 4477</strain>
    </source>
</reference>
<accession>A0A919AF53</accession>
<organism evidence="2 3">
    <name type="scientific">Streptomyces fumanus</name>
    <dbReference type="NCBI Taxonomy" id="67302"/>
    <lineage>
        <taxon>Bacteria</taxon>
        <taxon>Bacillati</taxon>
        <taxon>Actinomycetota</taxon>
        <taxon>Actinomycetes</taxon>
        <taxon>Kitasatosporales</taxon>
        <taxon>Streptomycetaceae</taxon>
        <taxon>Streptomyces</taxon>
    </lineage>
</organism>
<comment type="caution">
    <text evidence="2">The sequence shown here is derived from an EMBL/GenBank/DDBJ whole genome shotgun (WGS) entry which is preliminary data.</text>
</comment>
<proteinExistence type="predicted"/>
<protein>
    <submittedName>
        <fullName evidence="2">Uncharacterized protein</fullName>
    </submittedName>
</protein>
<evidence type="ECO:0000256" key="1">
    <source>
        <dbReference type="SAM" id="MobiDB-lite"/>
    </source>
</evidence>
<gene>
    <name evidence="2" type="ORF">GCM10018772_28900</name>
</gene>
<keyword evidence="3" id="KW-1185">Reference proteome</keyword>
<sequence length="73" mass="7278">MQYADLGAGQPGHVAGQPDGGVTGRAGVDGDEYAVEHGLLVLFLSAEGRPVDGRQAGRPADGVPAGPDPRPSS</sequence>
<reference evidence="2" key="2">
    <citation type="submission" date="2020-09" db="EMBL/GenBank/DDBJ databases">
        <authorList>
            <person name="Sun Q."/>
            <person name="Ohkuma M."/>
        </authorList>
    </citation>
    <scope>NUCLEOTIDE SEQUENCE</scope>
    <source>
        <strain evidence="2">JCM 4477</strain>
    </source>
</reference>
<dbReference type="AlphaFoldDB" id="A0A919AF53"/>
<name>A0A919AF53_9ACTN</name>
<evidence type="ECO:0000313" key="3">
    <source>
        <dbReference type="Proteomes" id="UP000630718"/>
    </source>
</evidence>
<dbReference type="Proteomes" id="UP000630718">
    <property type="component" value="Unassembled WGS sequence"/>
</dbReference>
<evidence type="ECO:0000313" key="2">
    <source>
        <dbReference type="EMBL" id="GHF02135.1"/>
    </source>
</evidence>
<feature type="region of interest" description="Disordered" evidence="1">
    <location>
        <begin position="1"/>
        <end position="28"/>
    </location>
</feature>
<dbReference type="EMBL" id="BNBI01000005">
    <property type="protein sequence ID" value="GHF02135.1"/>
    <property type="molecule type" value="Genomic_DNA"/>
</dbReference>
<feature type="region of interest" description="Disordered" evidence="1">
    <location>
        <begin position="50"/>
        <end position="73"/>
    </location>
</feature>